<dbReference type="NCBIfam" id="NF003811">
    <property type="entry name" value="PRK05402.1"/>
    <property type="match status" value="1"/>
</dbReference>
<organism evidence="12 13">
    <name type="scientific">Psychroserpens ponticola</name>
    <dbReference type="NCBI Taxonomy" id="2932268"/>
    <lineage>
        <taxon>Bacteria</taxon>
        <taxon>Pseudomonadati</taxon>
        <taxon>Bacteroidota</taxon>
        <taxon>Flavobacteriia</taxon>
        <taxon>Flavobacteriales</taxon>
        <taxon>Flavobacteriaceae</taxon>
        <taxon>Psychroserpens</taxon>
    </lineage>
</organism>
<dbReference type="SMART" id="SM00642">
    <property type="entry name" value="Aamy"/>
    <property type="match status" value="1"/>
</dbReference>
<evidence type="ECO:0000313" key="12">
    <source>
        <dbReference type="EMBL" id="WCO03035.1"/>
    </source>
</evidence>
<evidence type="ECO:0000313" key="13">
    <source>
        <dbReference type="Proteomes" id="UP001202717"/>
    </source>
</evidence>
<dbReference type="PANTHER" id="PTHR43651:SF3">
    <property type="entry name" value="1,4-ALPHA-GLUCAN-BRANCHING ENZYME"/>
    <property type="match status" value="1"/>
</dbReference>
<comment type="pathway">
    <text evidence="3 10">Glycan biosynthesis; glycogen biosynthesis.</text>
</comment>
<dbReference type="InterPro" id="IPR013780">
    <property type="entry name" value="Glyco_hydro_b"/>
</dbReference>
<name>A0ABY7S1Z1_9FLAO</name>
<dbReference type="CDD" id="cd11322">
    <property type="entry name" value="AmyAc_Glg_BE"/>
    <property type="match status" value="1"/>
</dbReference>
<dbReference type="SUPFAM" id="SSF51445">
    <property type="entry name" value="(Trans)glycosidases"/>
    <property type="match status" value="1"/>
</dbReference>
<gene>
    <name evidence="10 12" type="primary">glgB</name>
    <name evidence="12" type="ORF">MUN68_005975</name>
</gene>
<dbReference type="SUPFAM" id="SSF81296">
    <property type="entry name" value="E set domains"/>
    <property type="match status" value="1"/>
</dbReference>
<dbReference type="EC" id="2.4.1.18" evidence="10"/>
<keyword evidence="7 10" id="KW-0808">Transferase</keyword>
<comment type="similarity">
    <text evidence="4 10">Belongs to the glycosyl hydrolase 13 family. GlgB subfamily.</text>
</comment>
<evidence type="ECO:0000259" key="11">
    <source>
        <dbReference type="SMART" id="SM00642"/>
    </source>
</evidence>
<dbReference type="Gene3D" id="2.60.40.10">
    <property type="entry name" value="Immunoglobulins"/>
    <property type="match status" value="1"/>
</dbReference>
<dbReference type="PANTHER" id="PTHR43651">
    <property type="entry name" value="1,4-ALPHA-GLUCAN-BRANCHING ENZYME"/>
    <property type="match status" value="1"/>
</dbReference>
<dbReference type="NCBIfam" id="NF008967">
    <property type="entry name" value="PRK12313.1"/>
    <property type="match status" value="1"/>
</dbReference>
<dbReference type="InterPro" id="IPR006048">
    <property type="entry name" value="A-amylase/branching_C"/>
</dbReference>
<feature type="active site" description="Nucleophile" evidence="10">
    <location>
        <position position="315"/>
    </location>
</feature>
<evidence type="ECO:0000256" key="7">
    <source>
        <dbReference type="ARBA" id="ARBA00022679"/>
    </source>
</evidence>
<dbReference type="Pfam" id="PF02806">
    <property type="entry name" value="Alpha-amylase_C"/>
    <property type="match status" value="1"/>
</dbReference>
<dbReference type="InterPro" id="IPR006047">
    <property type="entry name" value="GH13_cat_dom"/>
</dbReference>
<evidence type="ECO:0000256" key="5">
    <source>
        <dbReference type="ARBA" id="ARBA00022600"/>
    </source>
</evidence>
<dbReference type="InterPro" id="IPR044143">
    <property type="entry name" value="GlgB_N_E_set_prok"/>
</dbReference>
<dbReference type="InterPro" id="IPR037439">
    <property type="entry name" value="Branching_enzy"/>
</dbReference>
<dbReference type="RefSeq" id="WP_249995752.1">
    <property type="nucleotide sequence ID" value="NZ_CP116221.1"/>
</dbReference>
<dbReference type="SUPFAM" id="SSF51011">
    <property type="entry name" value="Glycosyl hydrolase domain"/>
    <property type="match status" value="1"/>
</dbReference>
<dbReference type="Gene3D" id="2.60.40.1180">
    <property type="entry name" value="Golgi alpha-mannosidase II"/>
    <property type="match status" value="1"/>
</dbReference>
<dbReference type="Pfam" id="PF02922">
    <property type="entry name" value="CBM_48"/>
    <property type="match status" value="1"/>
</dbReference>
<keyword evidence="8 10" id="KW-0320">Glycogen biosynthesis</keyword>
<evidence type="ECO:0000256" key="10">
    <source>
        <dbReference type="HAMAP-Rule" id="MF_00685"/>
    </source>
</evidence>
<dbReference type="HAMAP" id="MF_00685">
    <property type="entry name" value="GlgB"/>
    <property type="match status" value="1"/>
</dbReference>
<dbReference type="InterPro" id="IPR014756">
    <property type="entry name" value="Ig_E-set"/>
</dbReference>
<evidence type="ECO:0000256" key="3">
    <source>
        <dbReference type="ARBA" id="ARBA00004964"/>
    </source>
</evidence>
<dbReference type="GO" id="GO:0003844">
    <property type="term" value="F:1,4-alpha-glucan branching enzyme activity"/>
    <property type="evidence" value="ECO:0007669"/>
    <property type="project" value="UniProtKB-EC"/>
</dbReference>
<keyword evidence="5 10" id="KW-0321">Glycogen metabolism</keyword>
<comment type="function">
    <text evidence="2 10">Catalyzes the formation of the alpha-1,6-glucosidic linkages in glycogen by scission of a 1,4-alpha-linked oligosaccharide from growing alpha-1,4-glucan chains and the subsequent attachment of the oligosaccharide to the alpha-1,6 position.</text>
</comment>
<dbReference type="PIRSF" id="PIRSF000463">
    <property type="entry name" value="GlgB"/>
    <property type="match status" value="1"/>
</dbReference>
<dbReference type="Pfam" id="PF00128">
    <property type="entry name" value="Alpha-amylase"/>
    <property type="match status" value="2"/>
</dbReference>
<evidence type="ECO:0000256" key="4">
    <source>
        <dbReference type="ARBA" id="ARBA00009000"/>
    </source>
</evidence>
<feature type="active site" description="Proton donor" evidence="10">
    <location>
        <position position="368"/>
    </location>
</feature>
<dbReference type="EMBL" id="CP116221">
    <property type="protein sequence ID" value="WCO03035.1"/>
    <property type="molecule type" value="Genomic_DNA"/>
</dbReference>
<reference evidence="12 13" key="1">
    <citation type="submission" date="2023-01" db="EMBL/GenBank/DDBJ databases">
        <title>Psychroserpens ponticola sp. nov., isolated from seawater.</title>
        <authorList>
            <person name="Kristyanto S."/>
            <person name="Jung J."/>
            <person name="Kim J.M."/>
            <person name="Jeon C.O."/>
        </authorList>
    </citation>
    <scope>NUCLEOTIDE SEQUENCE [LARGE SCALE GENOMIC DNA]</scope>
    <source>
        <strain evidence="12 13">MSW6</strain>
    </source>
</reference>
<proteinExistence type="inferred from homology"/>
<sequence length="636" mass="74300">MSKVKAHSLFTDFDINLFKSGKHYKLYEKFGSHLTTLNGVEGTYFAVWAPSAKQVSVIGDFNFWKEGAHKLNVRWDESGIWEGFIPNIGKGSAYKYKIESHNNGIKTEKADPYARRYEHNPKTASIVWEDAYSWKDTKWMKSRKKKNALNAPFSVYEVHLGSWKKQIEENRFLSYVELADQLVDYVKEMNFTHVELMPIMEFPYDPSWGYQVTGYFAPTSRFGYPEEFKLLVDKLHQNDIGILLDWVPSHFPEDAHGLGFFDGSCLYEHPDKRKGYHQDWKSLIFNYGRNEVKSFLISNALFWLDQYHADGLRVDAVASMLFLDYSREEGEWEPNQYGGRENLEAIAFMKELNEAIYGTFPDVQAIAEESTSFPGVSKPVFLGGLGFGMKWMMGWMHDTLQYFAKEPIYRKHHQDDLTFSMTYAFTENFMLPLSHDEVVYGKKSILNRMPGDEWQKFANLRILYSYMFTHPGTKLLFQGAEFGQSEEWDFQKSLDWHLLQYKPHKGVQKLIKDLNKLYKTEPAFHEKQFEQEGFEWIDYNDAENSMFAYMRHGNNKKDTVIVVCNMTPMPKNNYKLGLPKAGKLKQIFNSDQKDYFGTGNYSNKLMITKMIPWHFRAHSVEVIIPPLSVAIFKYTV</sequence>
<evidence type="ECO:0000256" key="2">
    <source>
        <dbReference type="ARBA" id="ARBA00002953"/>
    </source>
</evidence>
<keyword evidence="9 10" id="KW-0119">Carbohydrate metabolism</keyword>
<evidence type="ECO:0000256" key="6">
    <source>
        <dbReference type="ARBA" id="ARBA00022676"/>
    </source>
</evidence>
<dbReference type="InterPro" id="IPR013783">
    <property type="entry name" value="Ig-like_fold"/>
</dbReference>
<accession>A0ABY7S1Z1</accession>
<evidence type="ECO:0000256" key="8">
    <source>
        <dbReference type="ARBA" id="ARBA00023056"/>
    </source>
</evidence>
<feature type="domain" description="Glycosyl hydrolase family 13 catalytic" evidence="11">
    <location>
        <begin position="166"/>
        <end position="497"/>
    </location>
</feature>
<keyword evidence="6 10" id="KW-0328">Glycosyltransferase</keyword>
<protein>
    <recommendedName>
        <fullName evidence="10">1,4-alpha-glucan branching enzyme GlgB</fullName>
        <ecNumber evidence="10">2.4.1.18</ecNumber>
    </recommendedName>
    <alternativeName>
        <fullName evidence="10">1,4-alpha-D-glucan:1,4-alpha-D-glucan 6-glucosyl-transferase</fullName>
    </alternativeName>
    <alternativeName>
        <fullName evidence="10">Alpha-(1-&gt;4)-glucan branching enzyme</fullName>
    </alternativeName>
    <alternativeName>
        <fullName evidence="10">Glycogen branching enzyme</fullName>
        <shortName evidence="10">BE</shortName>
    </alternativeName>
</protein>
<dbReference type="InterPro" id="IPR004193">
    <property type="entry name" value="Glyco_hydro_13_N"/>
</dbReference>
<dbReference type="InterPro" id="IPR006407">
    <property type="entry name" value="GlgB"/>
</dbReference>
<comment type="catalytic activity">
    <reaction evidence="1 10">
        <text>Transfers a segment of a (1-&gt;4)-alpha-D-glucan chain to a primary hydroxy group in a similar glucan chain.</text>
        <dbReference type="EC" id="2.4.1.18"/>
    </reaction>
</comment>
<keyword evidence="13" id="KW-1185">Reference proteome</keyword>
<dbReference type="Proteomes" id="UP001202717">
    <property type="component" value="Chromosome"/>
</dbReference>
<dbReference type="NCBIfam" id="TIGR01515">
    <property type="entry name" value="branching_enzym"/>
    <property type="match status" value="1"/>
</dbReference>
<dbReference type="CDD" id="cd02855">
    <property type="entry name" value="E_set_GBE_prok_N"/>
    <property type="match status" value="1"/>
</dbReference>
<dbReference type="Gene3D" id="3.20.20.80">
    <property type="entry name" value="Glycosidases"/>
    <property type="match status" value="1"/>
</dbReference>
<evidence type="ECO:0000256" key="1">
    <source>
        <dbReference type="ARBA" id="ARBA00000826"/>
    </source>
</evidence>
<comment type="subunit">
    <text evidence="10">Monomer.</text>
</comment>
<dbReference type="InterPro" id="IPR017853">
    <property type="entry name" value="GH"/>
</dbReference>
<evidence type="ECO:0000256" key="9">
    <source>
        <dbReference type="ARBA" id="ARBA00023277"/>
    </source>
</evidence>